<dbReference type="EMBL" id="MPNX01000017">
    <property type="protein sequence ID" value="OOY34303.1"/>
    <property type="molecule type" value="Genomic_DNA"/>
</dbReference>
<comment type="caution">
    <text evidence="2">The sequence shown here is derived from an EMBL/GenBank/DDBJ whole genome shotgun (WGS) entry which is preliminary data.</text>
</comment>
<evidence type="ECO:0000259" key="1">
    <source>
        <dbReference type="PROSITE" id="PS50844"/>
    </source>
</evidence>
<dbReference type="InterPro" id="IPR013132">
    <property type="entry name" value="PseI/NeuA/B-like_N"/>
</dbReference>
<dbReference type="SUPFAM" id="SSF51569">
    <property type="entry name" value="Aldolase"/>
    <property type="match status" value="1"/>
</dbReference>
<organism evidence="2 3">
    <name type="scientific">Solemya velum gill symbiont</name>
    <dbReference type="NCBI Taxonomy" id="2340"/>
    <lineage>
        <taxon>Bacteria</taxon>
        <taxon>Pseudomonadati</taxon>
        <taxon>Pseudomonadota</taxon>
        <taxon>Gammaproteobacteria</taxon>
        <taxon>sulfur-oxidizing symbionts</taxon>
    </lineage>
</organism>
<dbReference type="GO" id="GO:0047444">
    <property type="term" value="F:N-acylneuraminate-9-phosphate synthase activity"/>
    <property type="evidence" value="ECO:0007669"/>
    <property type="project" value="TreeGrafter"/>
</dbReference>
<protein>
    <submittedName>
        <fullName evidence="2">N-acetylneuraminate synthase</fullName>
    </submittedName>
</protein>
<proteinExistence type="predicted"/>
<feature type="domain" description="AFP-like" evidence="1">
    <location>
        <begin position="286"/>
        <end position="342"/>
    </location>
</feature>
<dbReference type="Pfam" id="PF03102">
    <property type="entry name" value="NeuB"/>
    <property type="match status" value="1"/>
</dbReference>
<dbReference type="InterPro" id="IPR006190">
    <property type="entry name" value="SAF_AFP_Neu5Ac"/>
</dbReference>
<dbReference type="PANTHER" id="PTHR42966">
    <property type="entry name" value="N-ACETYLNEURAMINATE SYNTHASE"/>
    <property type="match status" value="1"/>
</dbReference>
<dbReference type="CDD" id="cd11615">
    <property type="entry name" value="SAF_NeuB_like"/>
    <property type="match status" value="1"/>
</dbReference>
<evidence type="ECO:0000313" key="2">
    <source>
        <dbReference type="EMBL" id="OOY34303.1"/>
    </source>
</evidence>
<dbReference type="InterPro" id="IPR057736">
    <property type="entry name" value="SAF_PseI/NeuA/NeuB"/>
</dbReference>
<dbReference type="AlphaFoldDB" id="A0A1T2H0G2"/>
<sequence length="342" mass="38577">MSSEVFISEQSPFIIGEIAQNHDGSLGMCHAYIDALADEGVHAIKFQTHIASEESTLDEPFRIKFSHQDDTRYEYWRRMEFTESQWQGLKQHADERGIEFMSTPFSTKAVEMLVKLGVQCWKVGSGDTFSHELLDSMIATDLPIIVSTGMSSWREIDDVVNKLESSGTVFSLLQCTSRYPTPLADVGLNILDEMKRRYDCRIGLSDHTGTLTPAMIAIARGYTLIEVHTTFDRRMFGPDITASVTVDELGKLVQFAESVVELDANPVDKDEMAENLKDQKELFGKSVGLRVDLLAGHVIEEVDLIPKKPGSGIPWNEQDKVNGRRLIRDVDQNRLLTWEDME</sequence>
<dbReference type="InterPro" id="IPR013785">
    <property type="entry name" value="Aldolase_TIM"/>
</dbReference>
<dbReference type="SUPFAM" id="SSF51269">
    <property type="entry name" value="AFP III-like domain"/>
    <property type="match status" value="1"/>
</dbReference>
<dbReference type="PROSITE" id="PS50844">
    <property type="entry name" value="AFP_LIKE"/>
    <property type="match status" value="1"/>
</dbReference>
<reference evidence="2 3" key="1">
    <citation type="submission" date="2016-11" db="EMBL/GenBank/DDBJ databases">
        <title>Mixed transmission modes and dynamic genome evolution in an obligate animal-bacterial symbiosis.</title>
        <authorList>
            <person name="Russell S.L."/>
            <person name="Corbett-Detig R.B."/>
            <person name="Cavanaugh C.M."/>
        </authorList>
    </citation>
    <scope>NUCLEOTIDE SEQUENCE [LARGE SCALE GENOMIC DNA]</scope>
    <source>
        <strain evidence="2">MA-KB16</strain>
    </source>
</reference>
<dbReference type="InterPro" id="IPR036732">
    <property type="entry name" value="AFP_Neu5c_C_sf"/>
</dbReference>
<name>A0A1T2H0G2_SOVGS</name>
<gene>
    <name evidence="2" type="ORF">BOV88_10480</name>
</gene>
<dbReference type="PANTHER" id="PTHR42966:SF1">
    <property type="entry name" value="SIALIC ACID SYNTHASE"/>
    <property type="match status" value="1"/>
</dbReference>
<dbReference type="Gene3D" id="3.20.20.70">
    <property type="entry name" value="Aldolase class I"/>
    <property type="match status" value="1"/>
</dbReference>
<dbReference type="RefSeq" id="WP_078453389.1">
    <property type="nucleotide sequence ID" value="NZ_MPNX01000017.1"/>
</dbReference>
<dbReference type="PROSITE" id="PS00018">
    <property type="entry name" value="EF_HAND_1"/>
    <property type="match status" value="1"/>
</dbReference>
<dbReference type="Proteomes" id="UP000190962">
    <property type="component" value="Unassembled WGS sequence"/>
</dbReference>
<accession>A0A1T2H0G2</accession>
<dbReference type="InterPro" id="IPR051690">
    <property type="entry name" value="PseI-like"/>
</dbReference>
<dbReference type="GO" id="GO:0016051">
    <property type="term" value="P:carbohydrate biosynthetic process"/>
    <property type="evidence" value="ECO:0007669"/>
    <property type="project" value="InterPro"/>
</dbReference>
<dbReference type="InterPro" id="IPR018247">
    <property type="entry name" value="EF_Hand_1_Ca_BS"/>
</dbReference>
<dbReference type="GeneID" id="86992289"/>
<dbReference type="Gene3D" id="3.90.1210.10">
    <property type="entry name" value="Antifreeze-like/N-acetylneuraminic acid synthase C-terminal domain"/>
    <property type="match status" value="1"/>
</dbReference>
<evidence type="ECO:0000313" key="3">
    <source>
        <dbReference type="Proteomes" id="UP000190962"/>
    </source>
</evidence>